<protein>
    <submittedName>
        <fullName evidence="3">Aspergillopepsin-2</fullName>
    </submittedName>
</protein>
<organism evidence="3 4">
    <name type="scientific">Tolypocladium paradoxum</name>
    <dbReference type="NCBI Taxonomy" id="94208"/>
    <lineage>
        <taxon>Eukaryota</taxon>
        <taxon>Fungi</taxon>
        <taxon>Dikarya</taxon>
        <taxon>Ascomycota</taxon>
        <taxon>Pezizomycotina</taxon>
        <taxon>Sordariomycetes</taxon>
        <taxon>Hypocreomycetidae</taxon>
        <taxon>Hypocreales</taxon>
        <taxon>Ophiocordycipitaceae</taxon>
        <taxon>Tolypocladium</taxon>
    </lineage>
</organism>
<proteinExistence type="predicted"/>
<dbReference type="PANTHER" id="PTHR37536">
    <property type="entry name" value="PUTATIVE (AFU_ORTHOLOGUE AFUA_3G02970)-RELATED"/>
    <property type="match status" value="1"/>
</dbReference>
<dbReference type="CDD" id="cd13426">
    <property type="entry name" value="Peptidase_G1"/>
    <property type="match status" value="1"/>
</dbReference>
<dbReference type="EMBL" id="PKSG01000155">
    <property type="protein sequence ID" value="POR38276.1"/>
    <property type="molecule type" value="Genomic_DNA"/>
</dbReference>
<feature type="active site" description="Proton acceptor" evidence="1">
    <location>
        <position position="253"/>
    </location>
</feature>
<gene>
    <name evidence="3" type="ORF">TPAR_01534</name>
</gene>
<dbReference type="InterPro" id="IPR000250">
    <property type="entry name" value="Peptidase_G1"/>
</dbReference>
<dbReference type="SUPFAM" id="SSF49899">
    <property type="entry name" value="Concanavalin A-like lectins/glucanases"/>
    <property type="match status" value="1"/>
</dbReference>
<evidence type="ECO:0000256" key="2">
    <source>
        <dbReference type="SAM" id="MobiDB-lite"/>
    </source>
</evidence>
<keyword evidence="4" id="KW-1185">Reference proteome</keyword>
<reference evidence="3 4" key="1">
    <citation type="submission" date="2018-01" db="EMBL/GenBank/DDBJ databases">
        <title>Harnessing the power of phylogenomics to disentangle the directionality and signatures of interkingdom host jumping in the parasitic fungal genus Tolypocladium.</title>
        <authorList>
            <person name="Quandt C.A."/>
            <person name="Patterson W."/>
            <person name="Spatafora J.W."/>
        </authorList>
    </citation>
    <scope>NUCLEOTIDE SEQUENCE [LARGE SCALE GENOMIC DNA]</scope>
    <source>
        <strain evidence="3 4">NRBC 100945</strain>
    </source>
</reference>
<dbReference type="Pfam" id="PF01828">
    <property type="entry name" value="Peptidase_A4"/>
    <property type="match status" value="1"/>
</dbReference>
<dbReference type="GO" id="GO:0006508">
    <property type="term" value="P:proteolysis"/>
    <property type="evidence" value="ECO:0007669"/>
    <property type="project" value="InterPro"/>
</dbReference>
<dbReference type="Gene3D" id="2.60.120.700">
    <property type="entry name" value="Peptidase G1"/>
    <property type="match status" value="1"/>
</dbReference>
<dbReference type="GO" id="GO:0070007">
    <property type="term" value="F:glutamic-type endopeptidase activity"/>
    <property type="evidence" value="ECO:0007669"/>
    <property type="project" value="InterPro"/>
</dbReference>
<dbReference type="InterPro" id="IPR038656">
    <property type="entry name" value="Peptidase_G1_sf"/>
</dbReference>
<feature type="region of interest" description="Disordered" evidence="2">
    <location>
        <begin position="1"/>
        <end position="38"/>
    </location>
</feature>
<dbReference type="OrthoDB" id="2862635at2759"/>
<dbReference type="STRING" id="94208.A0A2S4L749"/>
<accession>A0A2S4L749</accession>
<evidence type="ECO:0000256" key="1">
    <source>
        <dbReference type="PIRSR" id="PIRSR600250-50"/>
    </source>
</evidence>
<sequence>MQSLPRTEESTAGGMMGGLPEGVRLPEAPPLGFDPMGASDELLVRHGLPPRPDPASEPESYAWWMKVCSWPRSYVPPGFEPLSEHPAGSGERPSPVYRSTRWSGAVISATQGYKFEEVRGTWDVSRPLPDNKAWKRTHWDSGTFRAAAWVGIDGYQSHDVLQAGTGHVCTTSIHQDAEYHTHAWWEWYPQHPWRLTGFQVQPGDLVHCYIRATDSTQAAIYFYNDSACTYTSFHVTAPQGVSLKGNCAEWIVEASTASSPPKTAYLGATFIFDCEAVEQDNRHRRKHRDLTGAMFVQAEQDGEVLSTARSDLSNAKVVGIVAERRTHVINIPTQ</sequence>
<dbReference type="InterPro" id="IPR013320">
    <property type="entry name" value="ConA-like_dom_sf"/>
</dbReference>
<evidence type="ECO:0000313" key="4">
    <source>
        <dbReference type="Proteomes" id="UP000237481"/>
    </source>
</evidence>
<dbReference type="Proteomes" id="UP000237481">
    <property type="component" value="Unassembled WGS sequence"/>
</dbReference>
<name>A0A2S4L749_9HYPO</name>
<dbReference type="PANTHER" id="PTHR37536:SF1">
    <property type="entry name" value="ASPERGILLOPEPSIN, PUTAITVE (AFU_ORTHOLOGUE AFUA_7G01200)"/>
    <property type="match status" value="1"/>
</dbReference>
<evidence type="ECO:0000313" key="3">
    <source>
        <dbReference type="EMBL" id="POR38276.1"/>
    </source>
</evidence>
<dbReference type="AlphaFoldDB" id="A0A2S4L749"/>
<comment type="caution">
    <text evidence="3">The sequence shown here is derived from an EMBL/GenBank/DDBJ whole genome shotgun (WGS) entry which is preliminary data.</text>
</comment>